<evidence type="ECO:0000256" key="3">
    <source>
        <dbReference type="ARBA" id="ARBA00022771"/>
    </source>
</evidence>
<comment type="caution">
    <text evidence="8">The sequence shown here is derived from an EMBL/GenBank/DDBJ whole genome shotgun (WGS) entry which is preliminary data.</text>
</comment>
<dbReference type="AlphaFoldDB" id="M5CEW7"/>
<dbReference type="SUPFAM" id="SSF53098">
    <property type="entry name" value="Ribonuclease H-like"/>
    <property type="match status" value="1"/>
</dbReference>
<gene>
    <name evidence="8" type="ORF">BN14_12147</name>
</gene>
<dbReference type="GO" id="GO:0005634">
    <property type="term" value="C:nucleus"/>
    <property type="evidence" value="ECO:0007669"/>
    <property type="project" value="UniProtKB-SubCell"/>
</dbReference>
<dbReference type="Pfam" id="PF05699">
    <property type="entry name" value="Dimer_Tnp_hAT"/>
    <property type="match status" value="1"/>
</dbReference>
<dbReference type="InterPro" id="IPR008906">
    <property type="entry name" value="HATC_C_dom"/>
</dbReference>
<evidence type="ECO:0000256" key="1">
    <source>
        <dbReference type="ARBA" id="ARBA00004123"/>
    </source>
</evidence>
<keyword evidence="5" id="KW-0539">Nucleus</keyword>
<evidence type="ECO:0000256" key="5">
    <source>
        <dbReference type="ARBA" id="ARBA00023242"/>
    </source>
</evidence>
<dbReference type="EMBL" id="CAOJ01018007">
    <property type="protein sequence ID" value="CCO37986.1"/>
    <property type="molecule type" value="Genomic_DNA"/>
</dbReference>
<evidence type="ECO:0000256" key="4">
    <source>
        <dbReference type="ARBA" id="ARBA00022833"/>
    </source>
</evidence>
<sequence length="358" mass="40428">MIKRYLALYPAIVEYAFRVHRETNIPILSHKQYETLQDIAAILEVAHNAQEALSAEKTPTLALAFPIYETVIETWDQFGRAIPELGHAIWCGIRKINEYIDRTQDAPVHTLAMAVNPTLKLQWINAHRTPQRAQEAELVVKREMLRVLQLSGNSLKRYREENTGAADAARAQWSGYMRLLARASEGTVSRASERARIQARGAQQRPEDVTLSESPHIAPAPSNPFASIEGEFVRYMSAGTASYADPKSESMGSVELVDYWKVHQYTYPLLYRIAMNVLPAQASSVSSERVFSSSKMTCTSERSRLSTESVEYLQVLKHALVRRRRTRKSDTPQDDGVLDFVAHTFSNLEISADDDDEE</sequence>
<feature type="domain" description="HAT C-terminal dimerisation" evidence="7">
    <location>
        <begin position="253"/>
        <end position="319"/>
    </location>
</feature>
<feature type="region of interest" description="Disordered" evidence="6">
    <location>
        <begin position="197"/>
        <end position="220"/>
    </location>
</feature>
<dbReference type="HOGENOM" id="CLU_009123_6_4_1"/>
<dbReference type="PANTHER" id="PTHR46481:SF10">
    <property type="entry name" value="ZINC FINGER BED DOMAIN-CONTAINING PROTEIN 39"/>
    <property type="match status" value="1"/>
</dbReference>
<comment type="subcellular location">
    <subcellularLocation>
        <location evidence="1">Nucleus</location>
    </subcellularLocation>
</comment>
<proteinExistence type="predicted"/>
<dbReference type="InterPro" id="IPR052035">
    <property type="entry name" value="ZnF_BED_domain_contain"/>
</dbReference>
<keyword evidence="3" id="KW-0863">Zinc-finger</keyword>
<dbReference type="InterPro" id="IPR012337">
    <property type="entry name" value="RNaseH-like_sf"/>
</dbReference>
<protein>
    <recommendedName>
        <fullName evidence="7">HAT C-terminal dimerisation domain-containing protein</fullName>
    </recommendedName>
</protein>
<dbReference type="GO" id="GO:0046983">
    <property type="term" value="F:protein dimerization activity"/>
    <property type="evidence" value="ECO:0007669"/>
    <property type="project" value="InterPro"/>
</dbReference>
<evidence type="ECO:0000256" key="6">
    <source>
        <dbReference type="SAM" id="MobiDB-lite"/>
    </source>
</evidence>
<dbReference type="GO" id="GO:0008270">
    <property type="term" value="F:zinc ion binding"/>
    <property type="evidence" value="ECO:0007669"/>
    <property type="project" value="UniProtKB-KW"/>
</dbReference>
<name>M5CEW7_THACB</name>
<organism evidence="8 9">
    <name type="scientific">Thanatephorus cucumeris (strain AG1-IB / isolate 7/3/14)</name>
    <name type="common">Lettuce bottom rot fungus</name>
    <name type="synonym">Rhizoctonia solani</name>
    <dbReference type="NCBI Taxonomy" id="1108050"/>
    <lineage>
        <taxon>Eukaryota</taxon>
        <taxon>Fungi</taxon>
        <taxon>Dikarya</taxon>
        <taxon>Basidiomycota</taxon>
        <taxon>Agaricomycotina</taxon>
        <taxon>Agaricomycetes</taxon>
        <taxon>Cantharellales</taxon>
        <taxon>Ceratobasidiaceae</taxon>
        <taxon>Rhizoctonia</taxon>
        <taxon>Rhizoctonia solani AG-1</taxon>
    </lineage>
</organism>
<accession>M5CEW7</accession>
<dbReference type="PANTHER" id="PTHR46481">
    <property type="entry name" value="ZINC FINGER BED DOMAIN-CONTAINING PROTEIN 4"/>
    <property type="match status" value="1"/>
</dbReference>
<evidence type="ECO:0000259" key="7">
    <source>
        <dbReference type="Pfam" id="PF05699"/>
    </source>
</evidence>
<keyword evidence="2" id="KW-0479">Metal-binding</keyword>
<evidence type="ECO:0000313" key="9">
    <source>
        <dbReference type="Proteomes" id="UP000012065"/>
    </source>
</evidence>
<evidence type="ECO:0000256" key="2">
    <source>
        <dbReference type="ARBA" id="ARBA00022723"/>
    </source>
</evidence>
<reference evidence="8 9" key="1">
    <citation type="journal article" date="2013" name="J. Biotechnol.">
        <title>Establishment and interpretation of the genome sequence of the phytopathogenic fungus Rhizoctonia solani AG1-IB isolate 7/3/14.</title>
        <authorList>
            <person name="Wibberg D.W."/>
            <person name="Jelonek L.J."/>
            <person name="Rupp O.R."/>
            <person name="Hennig M.H."/>
            <person name="Eikmeyer F.E."/>
            <person name="Goesmann A.G."/>
            <person name="Hartmann A.H."/>
            <person name="Borriss R.B."/>
            <person name="Grosch R.G."/>
            <person name="Puehler A.P."/>
            <person name="Schlueter A.S."/>
        </authorList>
    </citation>
    <scope>NUCLEOTIDE SEQUENCE [LARGE SCALE GENOMIC DNA]</scope>
    <source>
        <strain evidence="9">AG1-IB / isolate 7/3/14</strain>
    </source>
</reference>
<dbReference type="Proteomes" id="UP000012065">
    <property type="component" value="Unassembled WGS sequence"/>
</dbReference>
<keyword evidence="4" id="KW-0862">Zinc</keyword>
<evidence type="ECO:0000313" key="8">
    <source>
        <dbReference type="EMBL" id="CCO37986.1"/>
    </source>
</evidence>